<name>X0VA76_9ZZZZ</name>
<dbReference type="EMBL" id="BARS01017406">
    <property type="protein sequence ID" value="GAF97485.1"/>
    <property type="molecule type" value="Genomic_DNA"/>
</dbReference>
<gene>
    <name evidence="1" type="ORF">S01H1_28475</name>
</gene>
<reference evidence="1" key="1">
    <citation type="journal article" date="2014" name="Front. Microbiol.">
        <title>High frequency of phylogenetically diverse reductive dehalogenase-homologous genes in deep subseafloor sedimentary metagenomes.</title>
        <authorList>
            <person name="Kawai M."/>
            <person name="Futagami T."/>
            <person name="Toyoda A."/>
            <person name="Takaki Y."/>
            <person name="Nishi S."/>
            <person name="Hori S."/>
            <person name="Arai W."/>
            <person name="Tsubouchi T."/>
            <person name="Morono Y."/>
            <person name="Uchiyama I."/>
            <person name="Ito T."/>
            <person name="Fujiyama A."/>
            <person name="Inagaki F."/>
            <person name="Takami H."/>
        </authorList>
    </citation>
    <scope>NUCLEOTIDE SEQUENCE</scope>
    <source>
        <strain evidence="1">Expedition CK06-06</strain>
    </source>
</reference>
<dbReference type="PANTHER" id="PTHR43075">
    <property type="entry name" value="FORMATE LYASE ACTIVATING ENZYME, PUTATIVE (AFU_ORTHOLOGUE AFUA_2G15630)-RELATED"/>
    <property type="match status" value="1"/>
</dbReference>
<protein>
    <recommendedName>
        <fullName evidence="2">Pyruvate formate lyase-activating protein</fullName>
    </recommendedName>
</protein>
<evidence type="ECO:0000313" key="1">
    <source>
        <dbReference type="EMBL" id="GAF97485.1"/>
    </source>
</evidence>
<proteinExistence type="predicted"/>
<accession>X0VA76</accession>
<sequence>MKEMWRLTRPDAAAILEDPRVKRSLPRYVEIVKNRKQAKFVIAKSMAVDYDQNAPTETLWKVHGESLKEFYNYEQELDGGGSPDRVLGGERSFFDLKVDLARRVMSSCVFCVRRCEADRLSGERGYCRGGVEFSVSSTFPHHGEEPELVPSGTVFTCGCTITCIHCQNWGISQWREHGTPVKADKMADLVKSLRRQGCR</sequence>
<dbReference type="AlphaFoldDB" id="X0VA76"/>
<dbReference type="InterPro" id="IPR040085">
    <property type="entry name" value="MJ0674-like"/>
</dbReference>
<feature type="non-terminal residue" evidence="1">
    <location>
        <position position="199"/>
    </location>
</feature>
<organism evidence="1">
    <name type="scientific">marine sediment metagenome</name>
    <dbReference type="NCBI Taxonomy" id="412755"/>
    <lineage>
        <taxon>unclassified sequences</taxon>
        <taxon>metagenomes</taxon>
        <taxon>ecological metagenomes</taxon>
    </lineage>
</organism>
<dbReference type="PANTHER" id="PTHR43075:SF1">
    <property type="entry name" value="FORMATE LYASE ACTIVATING ENZYME, PUTATIVE (AFU_ORTHOLOGUE AFUA_2G15630)-RELATED"/>
    <property type="match status" value="1"/>
</dbReference>
<comment type="caution">
    <text evidence="1">The sequence shown here is derived from an EMBL/GenBank/DDBJ whole genome shotgun (WGS) entry which is preliminary data.</text>
</comment>
<evidence type="ECO:0008006" key="2">
    <source>
        <dbReference type="Google" id="ProtNLM"/>
    </source>
</evidence>